<organism evidence="4 5">
    <name type="scientific">Nezara viridula</name>
    <name type="common">Southern green stink bug</name>
    <name type="synonym">Cimex viridulus</name>
    <dbReference type="NCBI Taxonomy" id="85310"/>
    <lineage>
        <taxon>Eukaryota</taxon>
        <taxon>Metazoa</taxon>
        <taxon>Ecdysozoa</taxon>
        <taxon>Arthropoda</taxon>
        <taxon>Hexapoda</taxon>
        <taxon>Insecta</taxon>
        <taxon>Pterygota</taxon>
        <taxon>Neoptera</taxon>
        <taxon>Paraneoptera</taxon>
        <taxon>Hemiptera</taxon>
        <taxon>Heteroptera</taxon>
        <taxon>Panheteroptera</taxon>
        <taxon>Pentatomomorpha</taxon>
        <taxon>Pentatomoidea</taxon>
        <taxon>Pentatomidae</taxon>
        <taxon>Pentatominae</taxon>
        <taxon>Nezara</taxon>
    </lineage>
</organism>
<dbReference type="Proteomes" id="UP001152798">
    <property type="component" value="Chromosome 1"/>
</dbReference>
<dbReference type="InterPro" id="IPR038904">
    <property type="entry name" value="BRAT1"/>
</dbReference>
<accession>A0A9P0E548</accession>
<evidence type="ECO:0000256" key="3">
    <source>
        <dbReference type="ARBA" id="ARBA00061308"/>
    </source>
</evidence>
<comment type="similarity">
    <text evidence="3">Belongs to the BRAT1 family.</text>
</comment>
<dbReference type="EMBL" id="OV725077">
    <property type="protein sequence ID" value="CAH1391055.1"/>
    <property type="molecule type" value="Genomic_DNA"/>
</dbReference>
<keyword evidence="5" id="KW-1185">Reference proteome</keyword>
<dbReference type="PANTHER" id="PTHR21331:SF2">
    <property type="entry name" value="BRCA1-ASSOCIATED ATM ACTIVATOR 1"/>
    <property type="match status" value="1"/>
</dbReference>
<name>A0A9P0E548_NEZVI</name>
<dbReference type="PANTHER" id="PTHR21331">
    <property type="entry name" value="BRCA1-ASSOCIATED ATM ACTIVATOR 1"/>
    <property type="match status" value="1"/>
</dbReference>
<keyword evidence="2" id="KW-0963">Cytoplasm</keyword>
<dbReference type="OrthoDB" id="6602633at2759"/>
<dbReference type="Gene3D" id="1.25.10.10">
    <property type="entry name" value="Leucine-rich Repeat Variant"/>
    <property type="match status" value="1"/>
</dbReference>
<proteinExistence type="inferred from homology"/>
<evidence type="ECO:0000313" key="4">
    <source>
        <dbReference type="EMBL" id="CAH1391055.1"/>
    </source>
</evidence>
<dbReference type="SUPFAM" id="SSF48371">
    <property type="entry name" value="ARM repeat"/>
    <property type="match status" value="1"/>
</dbReference>
<reference evidence="4" key="1">
    <citation type="submission" date="2022-01" db="EMBL/GenBank/DDBJ databases">
        <authorList>
            <person name="King R."/>
        </authorList>
    </citation>
    <scope>NUCLEOTIDE SEQUENCE</scope>
</reference>
<gene>
    <name evidence="4" type="ORF">NEZAVI_LOCUS2143</name>
</gene>
<dbReference type="AlphaFoldDB" id="A0A9P0E548"/>
<sequence>MEYANDSYFFTKLELVLRKLTSPEFKISDDTILQKLFDSVSSIFLVKECQEKMLQIFVPWINSVISLWKVIHIKSQNFALKLIGLVCQIENGFHLLKTNNCLTKVCNIYRYNRETDFSLTLAYIEIISSSIKHPSGLLWFYETGCWNDILKISLSNKSLFALRRSRSLIAEIIFSQLEGNISACKIYLDKVFHLCCVLTDGAHNHCSSVLKNLQNKKELIPDNLWSLNPIMLLREICLYLLDKNVSLHILSAIGLDKIKDWTLKNMKERGNLMMLSNISKLLCVINIIFTPCVTSSKINYSDMRKLSQKVIDHCSVFIRKKEFGLVQEACVEYLMVWNRFGKELIYDIQESTIYSFESTPFKILSVPLYIFLRLGSIMESDIMDAFAVRVFTGSCVETKRACYLYREHFRMHSDSETQKLAVSVIHCYIRIADISKREHGVLVFQTLVHVMKKIIPNDYVEFDFPPCKQVSPGNFTEEQFPQYFSLLSSSLEALYDYIPRFNITWRDSLETLCVSQLVQALLNTSNLPPRMYIDALKVTKVVLVRYLPMNLALVMDTINEFSVHRLGSQIYKLLHSVYWEVRDSALELLQIICTLAEHKMPAFQPLLLENDLPNILISMVQNDSEPYVRASALSCLCYMIQLESVWNSALKEKSLLDMMYDILIQDPEGLVRYKSILLTKNLYNHRELSPESLNKMLDLLCHLTVNDLHWEVKKACILFWDSILEKLLIEEGMVNGEFPDHIFSREKKKIIKLTPKEMSLRIVKVFQKLNEYGCLHVLWEVIRNDCDIEVTKEAGKLVIKMLKLIEKFNTHLYLNETESVSSEYSDVYELKVKDQIENHSQYECKNLLQPTNEEVIESIISQGDLNLLAGLLKVDNLKPITTGIKVRVKFGVQKFVTELSKFDVTKNEHEKVKWITKTSDGINSLLDDLLLSNQSQYCVNNIVDCY</sequence>
<evidence type="ECO:0000256" key="2">
    <source>
        <dbReference type="ARBA" id="ARBA00022490"/>
    </source>
</evidence>
<comment type="subcellular location">
    <subcellularLocation>
        <location evidence="1">Cytoplasm</location>
    </subcellularLocation>
</comment>
<dbReference type="InterPro" id="IPR011989">
    <property type="entry name" value="ARM-like"/>
</dbReference>
<dbReference type="GO" id="GO:0005737">
    <property type="term" value="C:cytoplasm"/>
    <property type="evidence" value="ECO:0007669"/>
    <property type="project" value="UniProtKB-SubCell"/>
</dbReference>
<protein>
    <submittedName>
        <fullName evidence="4">Uncharacterized protein</fullName>
    </submittedName>
</protein>
<dbReference type="GO" id="GO:0008283">
    <property type="term" value="P:cell population proliferation"/>
    <property type="evidence" value="ECO:0007669"/>
    <property type="project" value="InterPro"/>
</dbReference>
<evidence type="ECO:0000313" key="5">
    <source>
        <dbReference type="Proteomes" id="UP001152798"/>
    </source>
</evidence>
<dbReference type="GO" id="GO:0006974">
    <property type="term" value="P:DNA damage response"/>
    <property type="evidence" value="ECO:0007669"/>
    <property type="project" value="InterPro"/>
</dbReference>
<evidence type="ECO:0000256" key="1">
    <source>
        <dbReference type="ARBA" id="ARBA00004496"/>
    </source>
</evidence>
<dbReference type="InterPro" id="IPR016024">
    <property type="entry name" value="ARM-type_fold"/>
</dbReference>
<dbReference type="GO" id="GO:0005634">
    <property type="term" value="C:nucleus"/>
    <property type="evidence" value="ECO:0007669"/>
    <property type="project" value="TreeGrafter"/>
</dbReference>